<dbReference type="OrthoDB" id="28412at10239"/>
<name>A0A1Y0T0Z0_9CAUD</name>
<dbReference type="EMBL" id="MF063068">
    <property type="protein sequence ID" value="ARV77449.1"/>
    <property type="molecule type" value="Genomic_DNA"/>
</dbReference>
<evidence type="ECO:0000313" key="1">
    <source>
        <dbReference type="EMBL" id="ARV77449.1"/>
    </source>
</evidence>
<protein>
    <submittedName>
        <fullName evidence="1">Uncharacterized protein</fullName>
    </submittedName>
</protein>
<accession>A0A1Y0T0Z0</accession>
<evidence type="ECO:0000313" key="2">
    <source>
        <dbReference type="Proteomes" id="UP000224829"/>
    </source>
</evidence>
<keyword evidence="2" id="KW-1185">Reference proteome</keyword>
<proteinExistence type="predicted"/>
<reference evidence="1 2" key="1">
    <citation type="submission" date="2017-05" db="EMBL/GenBank/DDBJ databases">
        <authorList>
            <person name="Song R."/>
            <person name="Chenine A.L."/>
            <person name="Ruprecht R.M."/>
        </authorList>
    </citation>
    <scope>NUCLEOTIDE SEQUENCE [LARGE SCALE GENOMIC DNA]</scope>
</reference>
<organism evidence="1 2">
    <name type="scientific">Pseudomonas phage Noxifer</name>
    <dbReference type="NCBI Taxonomy" id="2006684"/>
    <lineage>
        <taxon>Viruses</taxon>
        <taxon>Duplodnaviria</taxon>
        <taxon>Heunggongvirae</taxon>
        <taxon>Uroviricota</taxon>
        <taxon>Caudoviricetes</taxon>
        <taxon>Chimalliviridae</taxon>
        <taxon>Noxifervirus</taxon>
        <taxon>Noxifervirus noxifer</taxon>
    </lineage>
</organism>
<dbReference type="Proteomes" id="UP000224829">
    <property type="component" value="Segment"/>
</dbReference>
<gene>
    <name evidence="1" type="ORF">NOXIFER_284</name>
</gene>
<sequence length="223" mass="25286">MKRFSLLLLAAVSLFGAAAHAEVTFYDRPAFMAEDMPRVIKCQRQSTHYGNCLGGYMAPASMVVNVSRPDGTDRHTRTINPLVTVFCDQNVCKESTTAQVVGRFPTQNRVRWTMIEGYYLYRDPVEGDLAYKRGWGPQADQYPPYQIATEPVQHMSTLVDYSGTYQVYCQAQDDLCDFNGRKVNRADLPKLMPKKTSEWCDQFFCYKNEYGEGVVGLNPDGLL</sequence>